<feature type="transmembrane region" description="Helical" evidence="1">
    <location>
        <begin position="168"/>
        <end position="186"/>
    </location>
</feature>
<feature type="transmembrane region" description="Helical" evidence="1">
    <location>
        <begin position="337"/>
        <end position="357"/>
    </location>
</feature>
<dbReference type="OrthoDB" id="9781349at2"/>
<evidence type="ECO:0000313" key="3">
    <source>
        <dbReference type="EMBL" id="QEN09471.1"/>
    </source>
</evidence>
<keyword evidence="4" id="KW-1185">Reference proteome</keyword>
<feature type="transmembrane region" description="Helical" evidence="1">
    <location>
        <begin position="109"/>
        <end position="132"/>
    </location>
</feature>
<dbReference type="PANTHER" id="PTHR35342:SF5">
    <property type="entry name" value="TRICARBOXYLIC TRANSPORT PROTEIN"/>
    <property type="match status" value="1"/>
</dbReference>
<proteinExistence type="predicted"/>
<accession>A0A5C1QP65</accession>
<evidence type="ECO:0000256" key="1">
    <source>
        <dbReference type="SAM" id="Phobius"/>
    </source>
</evidence>
<protein>
    <submittedName>
        <fullName evidence="3">Tricarboxylate transporter</fullName>
    </submittedName>
</protein>
<dbReference type="RefSeq" id="WP_149487546.1">
    <property type="nucleotide sequence ID" value="NZ_CP036150.1"/>
</dbReference>
<feature type="transmembrane region" description="Helical" evidence="1">
    <location>
        <begin position="369"/>
        <end position="390"/>
    </location>
</feature>
<dbReference type="Pfam" id="PF01970">
    <property type="entry name" value="TctA"/>
    <property type="match status" value="1"/>
</dbReference>
<dbReference type="Proteomes" id="UP000324209">
    <property type="component" value="Chromosome"/>
</dbReference>
<name>A0A5C1QP65_9SPIO</name>
<dbReference type="AlphaFoldDB" id="A0A5C1QP65"/>
<keyword evidence="1" id="KW-1133">Transmembrane helix</keyword>
<reference evidence="3 4" key="1">
    <citation type="submission" date="2019-02" db="EMBL/GenBank/DDBJ databases">
        <title>Complete Genome Sequence and Methylome Analysis of free living Spirochaetas.</title>
        <authorList>
            <person name="Fomenkov A."/>
            <person name="Dubinina G."/>
            <person name="Leshcheva N."/>
            <person name="Mikheeva N."/>
            <person name="Grabovich M."/>
            <person name="Vincze T."/>
            <person name="Roberts R.J."/>
        </authorList>
    </citation>
    <scope>NUCLEOTIDE SEQUENCE [LARGE SCALE GENOMIC DNA]</scope>
    <source>
        <strain evidence="3 4">K2</strain>
    </source>
</reference>
<dbReference type="KEGG" id="ock:EXM22_16325"/>
<dbReference type="EMBL" id="CP036150">
    <property type="protein sequence ID" value="QEN09471.1"/>
    <property type="molecule type" value="Genomic_DNA"/>
</dbReference>
<feature type="domain" description="DUF112" evidence="2">
    <location>
        <begin position="20"/>
        <end position="447"/>
    </location>
</feature>
<keyword evidence="1" id="KW-0472">Membrane</keyword>
<dbReference type="PANTHER" id="PTHR35342">
    <property type="entry name" value="TRICARBOXYLIC TRANSPORT PROTEIN"/>
    <property type="match status" value="1"/>
</dbReference>
<feature type="transmembrane region" description="Helical" evidence="1">
    <location>
        <begin position="266"/>
        <end position="288"/>
    </location>
</feature>
<dbReference type="InterPro" id="IPR002823">
    <property type="entry name" value="DUF112_TM"/>
</dbReference>
<organism evidence="3 4">
    <name type="scientific">Oceanispirochaeta crateris</name>
    <dbReference type="NCBI Taxonomy" id="2518645"/>
    <lineage>
        <taxon>Bacteria</taxon>
        <taxon>Pseudomonadati</taxon>
        <taxon>Spirochaetota</taxon>
        <taxon>Spirochaetia</taxon>
        <taxon>Spirochaetales</taxon>
        <taxon>Spirochaetaceae</taxon>
        <taxon>Oceanispirochaeta</taxon>
    </lineage>
</organism>
<gene>
    <name evidence="3" type="ORF">EXM22_16325</name>
</gene>
<feature type="transmembrane region" description="Helical" evidence="1">
    <location>
        <begin position="471"/>
        <end position="493"/>
    </location>
</feature>
<sequence length="514" mass="55178">MDQILQILSGTLVVLQPLALLYLFVGFFIGIIFGALPGLTSMLAIVLLLPMTYTMPMTYALIMCMGVYMSGIYSGSITAITISIPGAPSALMTCMEGHPLMKKGQGAKAIGHATIGSAIGGSIGALLLIFVSPLALKLALKIRTPGKFSLILFALIVIVIVEKKRTKAIISMAFGIILSTVGMDPLKSVSRFTFGNPNLIEGIDLTTLIIGAFAISELFAQATVNNTEYSKMTSAANSIKFKRKDFFPPLKEMKEIGFLTYIKSAFTGYLIGVLPGAGASMAGFVSYVEAKRTSKHPERFGKGAIDGLVASETANNAMCGGALVPMLALGIPGDGTTAIILGVLMVYGVVPGPNLLVKQMAVIAPMYMALLISAGILLPLSLFLFGPYYLKIVRINRLVLYSGIALIAILGVFAATYSVFQMGVALVIGVVMYYFKKQKYPNVPFILAVILGPLCEQYLRTSLTLSSGNPMVFITNFDSLFFILLTIAFVILLPRANRRSEALEKERNRENCKC</sequence>
<feature type="transmembrane region" description="Helical" evidence="1">
    <location>
        <begin position="61"/>
        <end position="82"/>
    </location>
</feature>
<evidence type="ECO:0000313" key="4">
    <source>
        <dbReference type="Proteomes" id="UP000324209"/>
    </source>
</evidence>
<feature type="transmembrane region" description="Helical" evidence="1">
    <location>
        <begin position="20"/>
        <end position="49"/>
    </location>
</feature>
<keyword evidence="1" id="KW-0812">Transmembrane</keyword>
<feature type="transmembrane region" description="Helical" evidence="1">
    <location>
        <begin position="402"/>
        <end position="435"/>
    </location>
</feature>
<evidence type="ECO:0000259" key="2">
    <source>
        <dbReference type="Pfam" id="PF01970"/>
    </source>
</evidence>
<feature type="transmembrane region" description="Helical" evidence="1">
    <location>
        <begin position="144"/>
        <end position="162"/>
    </location>
</feature>